<reference evidence="2" key="1">
    <citation type="submission" date="2022-11" db="UniProtKB">
        <authorList>
            <consortium name="WormBaseParasite"/>
        </authorList>
    </citation>
    <scope>IDENTIFICATION</scope>
</reference>
<dbReference type="WBParaSite" id="jg19513.1">
    <property type="protein sequence ID" value="jg19513.1"/>
    <property type="gene ID" value="jg19513"/>
</dbReference>
<dbReference type="AlphaFoldDB" id="A0A915DHI1"/>
<protein>
    <submittedName>
        <fullName evidence="2">Uncharacterized protein</fullName>
    </submittedName>
</protein>
<proteinExistence type="predicted"/>
<evidence type="ECO:0000313" key="1">
    <source>
        <dbReference type="Proteomes" id="UP000887574"/>
    </source>
</evidence>
<organism evidence="1 2">
    <name type="scientific">Ditylenchus dipsaci</name>
    <dbReference type="NCBI Taxonomy" id="166011"/>
    <lineage>
        <taxon>Eukaryota</taxon>
        <taxon>Metazoa</taxon>
        <taxon>Ecdysozoa</taxon>
        <taxon>Nematoda</taxon>
        <taxon>Chromadorea</taxon>
        <taxon>Rhabditida</taxon>
        <taxon>Tylenchina</taxon>
        <taxon>Tylenchomorpha</taxon>
        <taxon>Sphaerularioidea</taxon>
        <taxon>Anguinidae</taxon>
        <taxon>Anguininae</taxon>
        <taxon>Ditylenchus</taxon>
    </lineage>
</organism>
<evidence type="ECO:0000313" key="2">
    <source>
        <dbReference type="WBParaSite" id="jg19513.1"/>
    </source>
</evidence>
<sequence>MQKESRLERCWREQNRASRMNSSALVRWSTDWKNCAEELQQWSHSMFALPKLNLACLHQKVMLLAALTAGSMYAKRTVEWRLLTRREGSSFSCARSAANIARLCGKSRCLVLQGDAKLYKPFDNPSTSNAMANGLPLYGSRVGSGSPTASTPTGSRTNFLYEGNSTVVEQTITMVLQSGLHHQVTNALPSSLPTNAFNGGPIHLVTLFTPPLLAITPDSCLFHLTNNSD</sequence>
<dbReference type="Proteomes" id="UP000887574">
    <property type="component" value="Unplaced"/>
</dbReference>
<keyword evidence="1" id="KW-1185">Reference proteome</keyword>
<accession>A0A915DHI1</accession>
<name>A0A915DHI1_9BILA</name>